<dbReference type="STRING" id="868131.MSWAN_1310"/>
<accession>F6D6P4</accession>
<proteinExistence type="predicted"/>
<dbReference type="Proteomes" id="UP000009231">
    <property type="component" value="Chromosome"/>
</dbReference>
<protein>
    <recommendedName>
        <fullName evidence="3">Lipoprotein</fullName>
    </recommendedName>
</protein>
<name>F6D6P4_METPW</name>
<sequence length="161" mass="17721">MKNKILILSIVVLVVFLSGCIGSSTSNIDATSINSHLKSGDASFNQAANATNKFQYDEALTDCNNALSDFNLAESSAKTGLKYAQDSNDNIYVNYMQYVISELDTKINATTELKTAIPYLQENDTVNANTHISLSNGYMDKAIEFKTDRDNLVLQNPSKFK</sequence>
<organism evidence="1 2">
    <name type="scientific">Methanobacterium paludis (strain DSM 25820 / JCM 18151 / SWAN1)</name>
    <dbReference type="NCBI Taxonomy" id="868131"/>
    <lineage>
        <taxon>Archaea</taxon>
        <taxon>Methanobacteriati</taxon>
        <taxon>Methanobacteriota</taxon>
        <taxon>Methanomada group</taxon>
        <taxon>Methanobacteria</taxon>
        <taxon>Methanobacteriales</taxon>
        <taxon>Methanobacteriaceae</taxon>
        <taxon>Methanobacterium</taxon>
    </lineage>
</organism>
<dbReference type="AlphaFoldDB" id="F6D6P4"/>
<dbReference type="PROSITE" id="PS51257">
    <property type="entry name" value="PROKAR_LIPOPROTEIN"/>
    <property type="match status" value="1"/>
</dbReference>
<keyword evidence="2" id="KW-1185">Reference proteome</keyword>
<evidence type="ECO:0000313" key="2">
    <source>
        <dbReference type="Proteomes" id="UP000009231"/>
    </source>
</evidence>
<dbReference type="KEGG" id="mew:MSWAN_1310"/>
<dbReference type="eggNOG" id="arCOG09716">
    <property type="taxonomic scope" value="Archaea"/>
</dbReference>
<gene>
    <name evidence="1" type="ordered locus">MSWAN_1310</name>
</gene>
<evidence type="ECO:0000313" key="1">
    <source>
        <dbReference type="EMBL" id="AEG18327.1"/>
    </source>
</evidence>
<dbReference type="HOGENOM" id="CLU_131314_0_0_2"/>
<dbReference type="EMBL" id="CP002772">
    <property type="protein sequence ID" value="AEG18327.1"/>
    <property type="molecule type" value="Genomic_DNA"/>
</dbReference>
<reference evidence="1 2" key="1">
    <citation type="journal article" date="2014" name="Int. J. Syst. Evol. Microbiol.">
        <title>Methanobacterium paludis sp. nov. and a novel strain of Methanobacterium lacus isolated from northern peatlands.</title>
        <authorList>
            <person name="Cadillo-Quiroz H."/>
            <person name="Brauer S.L."/>
            <person name="Goodson N."/>
            <person name="Yavitt J.B."/>
            <person name="Zinder S.H."/>
        </authorList>
    </citation>
    <scope>NUCLEOTIDE SEQUENCE [LARGE SCALE GENOMIC DNA]</scope>
    <source>
        <strain evidence="2">DSM 25820 / JCM 18151 / SWAN1</strain>
    </source>
</reference>
<evidence type="ECO:0008006" key="3">
    <source>
        <dbReference type="Google" id="ProtNLM"/>
    </source>
</evidence>
<dbReference type="OrthoDB" id="70871at2157"/>